<evidence type="ECO:0000256" key="7">
    <source>
        <dbReference type="ARBA" id="ARBA00023049"/>
    </source>
</evidence>
<dbReference type="InterPro" id="IPR052354">
    <property type="entry name" value="Cell_Wall_Dynamics_Protein"/>
</dbReference>
<reference evidence="9 10" key="1">
    <citation type="submission" date="2021-04" db="EMBL/GenBank/DDBJ databases">
        <authorList>
            <person name="Pira H."/>
            <person name="Risdian C."/>
            <person name="Wink J."/>
        </authorList>
    </citation>
    <scope>NUCLEOTIDE SEQUENCE [LARGE SCALE GENOMIC DNA]</scope>
    <source>
        <strain evidence="9 10">WH53</strain>
    </source>
</reference>
<evidence type="ECO:0000256" key="6">
    <source>
        <dbReference type="ARBA" id="ARBA00022833"/>
    </source>
</evidence>
<keyword evidence="1" id="KW-0645">Protease</keyword>
<comment type="caution">
    <text evidence="9">The sequence shown here is derived from an EMBL/GenBank/DDBJ whole genome shotgun (WGS) entry which is preliminary data.</text>
</comment>
<keyword evidence="10" id="KW-1185">Reference proteome</keyword>
<evidence type="ECO:0000259" key="8">
    <source>
        <dbReference type="SMART" id="SM00287"/>
    </source>
</evidence>
<organism evidence="9 10">
    <name type="scientific">Zooshikella harenae</name>
    <dbReference type="NCBI Taxonomy" id="2827238"/>
    <lineage>
        <taxon>Bacteria</taxon>
        <taxon>Pseudomonadati</taxon>
        <taxon>Pseudomonadota</taxon>
        <taxon>Gammaproteobacteria</taxon>
        <taxon>Oceanospirillales</taxon>
        <taxon>Zooshikellaceae</taxon>
        <taxon>Zooshikella</taxon>
    </lineage>
</organism>
<evidence type="ECO:0000256" key="4">
    <source>
        <dbReference type="ARBA" id="ARBA00022764"/>
    </source>
</evidence>
<protein>
    <submittedName>
        <fullName evidence="9">Penicillin-insensitive murein endopeptidase</fullName>
    </submittedName>
</protein>
<name>A0ABS5ZAR9_9GAMM</name>
<proteinExistence type="predicted"/>
<dbReference type="InterPro" id="IPR009045">
    <property type="entry name" value="Zn_M74/Hedgehog-like"/>
</dbReference>
<gene>
    <name evidence="9" type="ORF">KCG35_08785</name>
</gene>
<dbReference type="Gene3D" id="3.30.1380.10">
    <property type="match status" value="1"/>
</dbReference>
<dbReference type="Gene3D" id="2.30.30.40">
    <property type="entry name" value="SH3 Domains"/>
    <property type="match status" value="2"/>
</dbReference>
<accession>A0ABS5ZAR9</accession>
<dbReference type="InterPro" id="IPR003646">
    <property type="entry name" value="SH3-like_bac-type"/>
</dbReference>
<keyword evidence="3" id="KW-0732">Signal</keyword>
<dbReference type="PANTHER" id="PTHR34408">
    <property type="entry name" value="FAMILY PROTEIN, PUTATIVE-RELATED"/>
    <property type="match status" value="1"/>
</dbReference>
<dbReference type="Pfam" id="PF08239">
    <property type="entry name" value="SH3_3"/>
    <property type="match status" value="2"/>
</dbReference>
<evidence type="ECO:0000256" key="2">
    <source>
        <dbReference type="ARBA" id="ARBA00022723"/>
    </source>
</evidence>
<dbReference type="Pfam" id="PF03411">
    <property type="entry name" value="Peptidase_M74"/>
    <property type="match status" value="1"/>
</dbReference>
<sequence>MQVKLTASRALLKKFTLVLLYAFSLICFNAYAGQSIKVNVAALNVRNGPSTQHKIIGRITQDQVYVSIAKTRGWHKIWVNNQSGWIYGQYVVSSSLPNGVVTATQLKVRSGPGTSYRVVNLTSKGAEWAYSIKRGPWFKIFFNGNERWVHGKYLNGVNSARPKSKTSFIQMPTGGRGFYTYTAAKRAWGKPRLVYGLQRVAAAWKKEKPTWGEIGIGDISFQKGGLLRGHASHRKGVDVDIRLIRKDGLRQGSSIYKNSYSYKRSREFLNNYLKKYFKVNLIFFNDRNMFSMLPRYAGKRRGECRQKPGKSGLSYVMCWPNHHDHFHLRIN</sequence>
<dbReference type="RefSeq" id="WP_215819313.1">
    <property type="nucleotide sequence ID" value="NZ_JAGSOY010000015.1"/>
</dbReference>
<evidence type="ECO:0000256" key="1">
    <source>
        <dbReference type="ARBA" id="ARBA00022670"/>
    </source>
</evidence>
<keyword evidence="4" id="KW-0574">Periplasm</keyword>
<evidence type="ECO:0000256" key="5">
    <source>
        <dbReference type="ARBA" id="ARBA00022801"/>
    </source>
</evidence>
<dbReference type="PANTHER" id="PTHR34408:SF1">
    <property type="entry name" value="GLYCOSYL HYDROLASE FAMILY 19 DOMAIN-CONTAINING PROTEIN HI_1415"/>
    <property type="match status" value="1"/>
</dbReference>
<dbReference type="SMART" id="SM00287">
    <property type="entry name" value="SH3b"/>
    <property type="match status" value="2"/>
</dbReference>
<dbReference type="Proteomes" id="UP000690515">
    <property type="component" value="Unassembled WGS sequence"/>
</dbReference>
<keyword evidence="7" id="KW-0482">Metalloprotease</keyword>
<feature type="domain" description="SH3b" evidence="8">
    <location>
        <begin position="33"/>
        <end position="95"/>
    </location>
</feature>
<keyword evidence="6" id="KW-0862">Zinc</keyword>
<dbReference type="EMBL" id="JAGSOY010000015">
    <property type="protein sequence ID" value="MBU2711154.1"/>
    <property type="molecule type" value="Genomic_DNA"/>
</dbReference>
<evidence type="ECO:0000313" key="10">
    <source>
        <dbReference type="Proteomes" id="UP000690515"/>
    </source>
</evidence>
<evidence type="ECO:0000256" key="3">
    <source>
        <dbReference type="ARBA" id="ARBA00022729"/>
    </source>
</evidence>
<feature type="domain" description="SH3b" evidence="8">
    <location>
        <begin position="96"/>
        <end position="157"/>
    </location>
</feature>
<dbReference type="SUPFAM" id="SSF55166">
    <property type="entry name" value="Hedgehog/DD-peptidase"/>
    <property type="match status" value="1"/>
</dbReference>
<keyword evidence="5" id="KW-0378">Hydrolase</keyword>
<keyword evidence="2" id="KW-0479">Metal-binding</keyword>
<evidence type="ECO:0000313" key="9">
    <source>
        <dbReference type="EMBL" id="MBU2711154.1"/>
    </source>
</evidence>
<dbReference type="InterPro" id="IPR005073">
    <property type="entry name" value="Peptidase_M74"/>
</dbReference>